<accession>A0A3N1XSS1</accession>
<feature type="domain" description="Nudix hydrolase" evidence="17">
    <location>
        <begin position="4"/>
        <end position="130"/>
    </location>
</feature>
<comment type="catalytic activity">
    <reaction evidence="10">
        <text>8-oxo-dGTP + H2O = 8-oxo-dGMP + diphosphate + H(+)</text>
        <dbReference type="Rhea" id="RHEA:31575"/>
        <dbReference type="ChEBI" id="CHEBI:15377"/>
        <dbReference type="ChEBI" id="CHEBI:15378"/>
        <dbReference type="ChEBI" id="CHEBI:33019"/>
        <dbReference type="ChEBI" id="CHEBI:63224"/>
        <dbReference type="ChEBI" id="CHEBI:77896"/>
        <dbReference type="EC" id="3.6.1.55"/>
    </reaction>
</comment>
<dbReference type="InterPro" id="IPR047127">
    <property type="entry name" value="MutT-like"/>
</dbReference>
<comment type="cofactor">
    <cofactor evidence="1">
        <name>Mg(2+)</name>
        <dbReference type="ChEBI" id="CHEBI:18420"/>
    </cofactor>
</comment>
<dbReference type="Pfam" id="PF14815">
    <property type="entry name" value="NUDIX_4"/>
    <property type="match status" value="1"/>
</dbReference>
<evidence type="ECO:0000259" key="17">
    <source>
        <dbReference type="PROSITE" id="PS51462"/>
    </source>
</evidence>
<keyword evidence="9" id="KW-0234">DNA repair</keyword>
<evidence type="ECO:0000256" key="16">
    <source>
        <dbReference type="ARBA" id="ARBA00042798"/>
    </source>
</evidence>
<evidence type="ECO:0000256" key="12">
    <source>
        <dbReference type="ARBA" id="ARBA00038905"/>
    </source>
</evidence>
<reference evidence="18 19" key="1">
    <citation type="submission" date="2018-11" db="EMBL/GenBank/DDBJ databases">
        <title>Genomic Encyclopedia of Type Strains, Phase IV (KMG-IV): sequencing the most valuable type-strain genomes for metagenomic binning, comparative biology and taxonomic classification.</title>
        <authorList>
            <person name="Goeker M."/>
        </authorList>
    </citation>
    <scope>NUCLEOTIDE SEQUENCE [LARGE SCALE GENOMIC DNA]</scope>
    <source>
        <strain evidence="18 19">DSM 100275</strain>
    </source>
</reference>
<dbReference type="InterPro" id="IPR015797">
    <property type="entry name" value="NUDIX_hydrolase-like_dom_sf"/>
</dbReference>
<comment type="catalytic activity">
    <reaction evidence="11">
        <text>8-oxo-GTP + H2O = 8-oxo-GMP + diphosphate + H(+)</text>
        <dbReference type="Rhea" id="RHEA:67616"/>
        <dbReference type="ChEBI" id="CHEBI:15377"/>
        <dbReference type="ChEBI" id="CHEBI:15378"/>
        <dbReference type="ChEBI" id="CHEBI:33019"/>
        <dbReference type="ChEBI" id="CHEBI:143553"/>
        <dbReference type="ChEBI" id="CHEBI:145694"/>
    </reaction>
</comment>
<dbReference type="RefSeq" id="WP_123402093.1">
    <property type="nucleotide sequence ID" value="NZ_RJVI01000003.1"/>
</dbReference>
<dbReference type="InterPro" id="IPR013785">
    <property type="entry name" value="Aldolase_TIM"/>
</dbReference>
<keyword evidence="6" id="KW-0227">DNA damage</keyword>
<dbReference type="CDD" id="cd00564">
    <property type="entry name" value="TMP_TenI"/>
    <property type="match status" value="1"/>
</dbReference>
<evidence type="ECO:0000256" key="3">
    <source>
        <dbReference type="ARBA" id="ARBA00022457"/>
    </source>
</evidence>
<dbReference type="GO" id="GO:0009228">
    <property type="term" value="P:thiamine biosynthetic process"/>
    <property type="evidence" value="ECO:0007669"/>
    <property type="project" value="UniProtKB-KW"/>
</dbReference>
<dbReference type="Gene3D" id="3.90.79.10">
    <property type="entry name" value="Nucleoside Triphosphate Pyrophosphohydrolase"/>
    <property type="match status" value="1"/>
</dbReference>
<keyword evidence="8" id="KW-0460">Magnesium</keyword>
<gene>
    <name evidence="18" type="ORF">EDC57_2368</name>
</gene>
<evidence type="ECO:0000256" key="9">
    <source>
        <dbReference type="ARBA" id="ARBA00023204"/>
    </source>
</evidence>
<evidence type="ECO:0000313" key="18">
    <source>
        <dbReference type="EMBL" id="ROR29696.1"/>
    </source>
</evidence>
<dbReference type="GO" id="GO:0044715">
    <property type="term" value="F:8-oxo-dGDP phosphatase activity"/>
    <property type="evidence" value="ECO:0007669"/>
    <property type="project" value="TreeGrafter"/>
</dbReference>
<evidence type="ECO:0000256" key="10">
    <source>
        <dbReference type="ARBA" id="ARBA00035861"/>
    </source>
</evidence>
<sequence>MTAAARLHVVAGILRDAAGRVLVTRRPAGRHLEGLWEFPGGKLEPGEAPLAGLARELAEELGIQVREAWPLIAVPWDYPERRILLDVWEVRRHEGRPRPREGQALAWVRREALAGLAMPPADRPVLGALALPDLYLVTPPQLRDEAALRAGLEKALARGVRLVQLRLPGAAEATVRRLAAAARTLCRAAGARLLVNGDPALAEAVGADGVHLSASWLRRLEARPLPAPQLVGASCHDRAELARARAIGADFAVLSPVRPTPSHPDAPALGWSRFAHLARGAGLPVYALGGVGPADLARARHAGARGIAAIRALWP</sequence>
<evidence type="ECO:0000256" key="13">
    <source>
        <dbReference type="ARBA" id="ARBA00040794"/>
    </source>
</evidence>
<dbReference type="GO" id="GO:0044716">
    <property type="term" value="F:8-oxo-GDP phosphatase activity"/>
    <property type="evidence" value="ECO:0007669"/>
    <property type="project" value="TreeGrafter"/>
</dbReference>
<dbReference type="PANTHER" id="PTHR47707">
    <property type="entry name" value="8-OXO-DGTP DIPHOSPHATASE"/>
    <property type="match status" value="1"/>
</dbReference>
<evidence type="ECO:0000256" key="7">
    <source>
        <dbReference type="ARBA" id="ARBA00022801"/>
    </source>
</evidence>
<dbReference type="GO" id="GO:0046872">
    <property type="term" value="F:metal ion binding"/>
    <property type="evidence" value="ECO:0007669"/>
    <property type="project" value="UniProtKB-KW"/>
</dbReference>
<dbReference type="SUPFAM" id="SSF55811">
    <property type="entry name" value="Nudix"/>
    <property type="match status" value="1"/>
</dbReference>
<evidence type="ECO:0000256" key="6">
    <source>
        <dbReference type="ARBA" id="ARBA00022763"/>
    </source>
</evidence>
<dbReference type="NCBIfam" id="NF006530">
    <property type="entry name" value="PRK08999.1"/>
    <property type="match status" value="1"/>
</dbReference>
<dbReference type="OrthoDB" id="9810648at2"/>
<comment type="caution">
    <text evidence="18">The sequence shown here is derived from an EMBL/GenBank/DDBJ whole genome shotgun (WGS) entry which is preliminary data.</text>
</comment>
<evidence type="ECO:0000256" key="2">
    <source>
        <dbReference type="ARBA" id="ARBA00005582"/>
    </source>
</evidence>
<dbReference type="PROSITE" id="PS51462">
    <property type="entry name" value="NUDIX"/>
    <property type="match status" value="1"/>
</dbReference>
<dbReference type="PROSITE" id="PS00893">
    <property type="entry name" value="NUDIX_BOX"/>
    <property type="match status" value="1"/>
</dbReference>
<dbReference type="CDD" id="cd03425">
    <property type="entry name" value="NUDIX_MutT_NudA_like"/>
    <property type="match status" value="1"/>
</dbReference>
<evidence type="ECO:0000256" key="4">
    <source>
        <dbReference type="ARBA" id="ARBA00022705"/>
    </source>
</evidence>
<proteinExistence type="inferred from homology"/>
<evidence type="ECO:0000313" key="19">
    <source>
        <dbReference type="Proteomes" id="UP000276634"/>
    </source>
</evidence>
<evidence type="ECO:0000256" key="1">
    <source>
        <dbReference type="ARBA" id="ARBA00001946"/>
    </source>
</evidence>
<evidence type="ECO:0000256" key="8">
    <source>
        <dbReference type="ARBA" id="ARBA00022842"/>
    </source>
</evidence>
<dbReference type="GO" id="GO:0006260">
    <property type="term" value="P:DNA replication"/>
    <property type="evidence" value="ECO:0007669"/>
    <property type="project" value="UniProtKB-KW"/>
</dbReference>
<keyword evidence="19" id="KW-1185">Reference proteome</keyword>
<dbReference type="InterPro" id="IPR000086">
    <property type="entry name" value="NUDIX_hydrolase_dom"/>
</dbReference>
<dbReference type="EC" id="3.6.1.55" evidence="12"/>
<dbReference type="PANTHER" id="PTHR47707:SF1">
    <property type="entry name" value="NUDIX HYDROLASE FAMILY PROTEIN"/>
    <property type="match status" value="1"/>
</dbReference>
<dbReference type="PRINTS" id="PR00502">
    <property type="entry name" value="NUDIXFAMILY"/>
</dbReference>
<name>A0A3N1XSS1_9GAMM</name>
<evidence type="ECO:0000256" key="5">
    <source>
        <dbReference type="ARBA" id="ARBA00022723"/>
    </source>
</evidence>
<dbReference type="InterPro" id="IPR020476">
    <property type="entry name" value="Nudix_hydrolase"/>
</dbReference>
<organism evidence="18 19">
    <name type="scientific">Inmirania thermothiophila</name>
    <dbReference type="NCBI Taxonomy" id="1750597"/>
    <lineage>
        <taxon>Bacteria</taxon>
        <taxon>Pseudomonadati</taxon>
        <taxon>Pseudomonadota</taxon>
        <taxon>Gammaproteobacteria</taxon>
        <taxon>Chromatiales</taxon>
        <taxon>Ectothiorhodospiraceae</taxon>
        <taxon>Inmirania</taxon>
    </lineage>
</organism>
<dbReference type="InterPro" id="IPR022998">
    <property type="entry name" value="ThiamineP_synth_TenI"/>
</dbReference>
<dbReference type="SUPFAM" id="SSF51391">
    <property type="entry name" value="Thiamin phosphate synthase"/>
    <property type="match status" value="1"/>
</dbReference>
<dbReference type="InterPro" id="IPR020084">
    <property type="entry name" value="NUDIX_hydrolase_CS"/>
</dbReference>
<keyword evidence="3" id="KW-0515">Mutator protein</keyword>
<dbReference type="InterPro" id="IPR036206">
    <property type="entry name" value="ThiamineP_synth_sf"/>
</dbReference>
<comment type="similarity">
    <text evidence="2">Belongs to the Nudix hydrolase family.</text>
</comment>
<evidence type="ECO:0000256" key="11">
    <source>
        <dbReference type="ARBA" id="ARBA00036904"/>
    </source>
</evidence>
<keyword evidence="4" id="KW-0235">DNA replication</keyword>
<evidence type="ECO:0000256" key="15">
    <source>
        <dbReference type="ARBA" id="ARBA00041979"/>
    </source>
</evidence>
<dbReference type="GO" id="GO:0035539">
    <property type="term" value="F:8-oxo-7,8-dihydrodeoxyguanosine triphosphate pyrophosphatase activity"/>
    <property type="evidence" value="ECO:0007669"/>
    <property type="project" value="UniProtKB-EC"/>
</dbReference>
<dbReference type="Proteomes" id="UP000276634">
    <property type="component" value="Unassembled WGS sequence"/>
</dbReference>
<protein>
    <recommendedName>
        <fullName evidence="13">8-oxo-dGTP diphosphatase</fullName>
        <ecNumber evidence="12">3.6.1.55</ecNumber>
    </recommendedName>
    <alternativeName>
        <fullName evidence="16">7,8-dihydro-8-oxoguanine-triphosphatase</fullName>
    </alternativeName>
    <alternativeName>
        <fullName evidence="15">Mutator protein MutT</fullName>
    </alternativeName>
    <alternativeName>
        <fullName evidence="14">dGTP pyrophosphohydrolase</fullName>
    </alternativeName>
</protein>
<dbReference type="EMBL" id="RJVI01000003">
    <property type="protein sequence ID" value="ROR29696.1"/>
    <property type="molecule type" value="Genomic_DNA"/>
</dbReference>
<dbReference type="InterPro" id="IPR029119">
    <property type="entry name" value="MutY_C"/>
</dbReference>
<dbReference type="GO" id="GO:0008413">
    <property type="term" value="F:8-oxo-7,8-dihydroguanosine triphosphate pyrophosphatase activity"/>
    <property type="evidence" value="ECO:0007669"/>
    <property type="project" value="TreeGrafter"/>
</dbReference>
<dbReference type="AlphaFoldDB" id="A0A3N1XSS1"/>
<evidence type="ECO:0000256" key="14">
    <source>
        <dbReference type="ARBA" id="ARBA00041592"/>
    </source>
</evidence>
<dbReference type="Pfam" id="PF02581">
    <property type="entry name" value="TMP-TENI"/>
    <property type="match status" value="1"/>
</dbReference>
<dbReference type="GO" id="GO:0006281">
    <property type="term" value="P:DNA repair"/>
    <property type="evidence" value="ECO:0007669"/>
    <property type="project" value="UniProtKB-KW"/>
</dbReference>
<keyword evidence="5" id="KW-0479">Metal-binding</keyword>
<keyword evidence="7" id="KW-0378">Hydrolase</keyword>
<dbReference type="Gene3D" id="3.20.20.70">
    <property type="entry name" value="Aldolase class I"/>
    <property type="match status" value="1"/>
</dbReference>